<dbReference type="RefSeq" id="WP_102610077.1">
    <property type="nucleotide sequence ID" value="NZ_CADIKD010000002.1"/>
</dbReference>
<keyword evidence="1" id="KW-0732">Signal</keyword>
<protein>
    <recommendedName>
        <fullName evidence="4">Carboxypeptidase regulatory-like domain-containing protein</fullName>
    </recommendedName>
</protein>
<organism evidence="2 3">
    <name type="scientific">Trinickia soli</name>
    <dbReference type="NCBI Taxonomy" id="380675"/>
    <lineage>
        <taxon>Bacteria</taxon>
        <taxon>Pseudomonadati</taxon>
        <taxon>Pseudomonadota</taxon>
        <taxon>Betaproteobacteria</taxon>
        <taxon>Burkholderiales</taxon>
        <taxon>Burkholderiaceae</taxon>
        <taxon>Trinickia</taxon>
    </lineage>
</organism>
<dbReference type="AlphaFoldDB" id="A0A2N7W6Q1"/>
<evidence type="ECO:0000313" key="3">
    <source>
        <dbReference type="Proteomes" id="UP000235347"/>
    </source>
</evidence>
<comment type="caution">
    <text evidence="2">The sequence shown here is derived from an EMBL/GenBank/DDBJ whole genome shotgun (WGS) entry which is preliminary data.</text>
</comment>
<feature type="chain" id="PRO_5014673024" description="Carboxypeptidase regulatory-like domain-containing protein" evidence="1">
    <location>
        <begin position="26"/>
        <end position="156"/>
    </location>
</feature>
<proteinExistence type="predicted"/>
<dbReference type="Proteomes" id="UP000235347">
    <property type="component" value="Unassembled WGS sequence"/>
</dbReference>
<gene>
    <name evidence="2" type="ORF">C0Z19_11245</name>
</gene>
<accession>A0A2N7W6Q1</accession>
<reference evidence="2 3" key="1">
    <citation type="submission" date="2018-01" db="EMBL/GenBank/DDBJ databases">
        <title>Whole genome analyses suggest that Burkholderia sensu lato contains two further novel genera in the rhizoxinica-symbiotica group Mycetohabitans gen. nov., and Trinickia gen. nov.: implications for the evolution of diazotrophy and nodulation in the Burkholderiaceae.</title>
        <authorList>
            <person name="Estrada-de los Santos P."/>
            <person name="Palmer M."/>
            <person name="Chavez-Ramirez B."/>
            <person name="Beukes C."/>
            <person name="Steenkamp E.T."/>
            <person name="Hirsch A.M."/>
            <person name="Manyaka P."/>
            <person name="Maluk M."/>
            <person name="Lafos M."/>
            <person name="Crook M."/>
            <person name="Gross E."/>
            <person name="Simon M.F."/>
            <person name="Bueno dos Reis Junior F."/>
            <person name="Poole P.S."/>
            <person name="Venter S.N."/>
            <person name="James E.K."/>
        </authorList>
    </citation>
    <scope>NUCLEOTIDE SEQUENCE [LARGE SCALE GENOMIC DNA]</scope>
    <source>
        <strain evidence="2 3">GP25-8</strain>
    </source>
</reference>
<evidence type="ECO:0008006" key="4">
    <source>
        <dbReference type="Google" id="ProtNLM"/>
    </source>
</evidence>
<dbReference type="EMBL" id="PNYB01000008">
    <property type="protein sequence ID" value="PMS25075.1"/>
    <property type="molecule type" value="Genomic_DNA"/>
</dbReference>
<sequence length="156" mass="17245">MATLSTRLPTALLIACLLASSHVFAQTEPTPVERNGVTYVTGGVGEDEVLAFRQVAPKYNLRITLASKSGHYLSDVNVKITSGPRAVLEVQTEGPFLFVHVPAGHYRIAALYRHLTETKDVVVPAQRAIDVHLYWDDPDRRGVTLICRRCPKPVQQ</sequence>
<feature type="signal peptide" evidence="1">
    <location>
        <begin position="1"/>
        <end position="25"/>
    </location>
</feature>
<name>A0A2N7W6Q1_9BURK</name>
<evidence type="ECO:0000256" key="1">
    <source>
        <dbReference type="SAM" id="SignalP"/>
    </source>
</evidence>
<keyword evidence="3" id="KW-1185">Reference proteome</keyword>
<evidence type="ECO:0000313" key="2">
    <source>
        <dbReference type="EMBL" id="PMS25075.1"/>
    </source>
</evidence>